<evidence type="ECO:0000313" key="4">
    <source>
        <dbReference type="EMBL" id="RKQ93169.1"/>
    </source>
</evidence>
<keyword evidence="5" id="KW-1185">Reference proteome</keyword>
<name>A0A660LF22_9ACTN</name>
<reference evidence="4 5" key="1">
    <citation type="submission" date="2018-10" db="EMBL/GenBank/DDBJ databases">
        <title>Genomic Encyclopedia of Archaeal and Bacterial Type Strains, Phase II (KMG-II): from individual species to whole genera.</title>
        <authorList>
            <person name="Goeker M."/>
        </authorList>
    </citation>
    <scope>NUCLEOTIDE SEQUENCE [LARGE SCALE GENOMIC DNA]</scope>
    <source>
        <strain evidence="4 5">DSM 14954</strain>
    </source>
</reference>
<feature type="chain" id="PRO_5024884436" evidence="2">
    <location>
        <begin position="35"/>
        <end position="707"/>
    </location>
</feature>
<evidence type="ECO:0000256" key="2">
    <source>
        <dbReference type="SAM" id="SignalP"/>
    </source>
</evidence>
<accession>A0A660LF22</accession>
<dbReference type="InterPro" id="IPR055161">
    <property type="entry name" value="NapH1-like_2nd"/>
</dbReference>
<keyword evidence="2" id="KW-0732">Signal</keyword>
<dbReference type="Pfam" id="PF22778">
    <property type="entry name" value="VCPO_2nd"/>
    <property type="match status" value="1"/>
</dbReference>
<feature type="signal peptide" evidence="2">
    <location>
        <begin position="1"/>
        <end position="34"/>
    </location>
</feature>
<dbReference type="NCBIfam" id="NF033679">
    <property type="entry name" value="DNRLRE_dom"/>
    <property type="match status" value="1"/>
</dbReference>
<dbReference type="SUPFAM" id="SSF48317">
    <property type="entry name" value="Acid phosphatase/Vanadium-dependent haloperoxidase"/>
    <property type="match status" value="1"/>
</dbReference>
<dbReference type="PANTHER" id="PTHR34599">
    <property type="entry name" value="PEROXIDASE-RELATED"/>
    <property type="match status" value="1"/>
</dbReference>
<feature type="region of interest" description="Disordered" evidence="1">
    <location>
        <begin position="372"/>
        <end position="400"/>
    </location>
</feature>
<dbReference type="EMBL" id="RBIL01000001">
    <property type="protein sequence ID" value="RKQ93169.1"/>
    <property type="molecule type" value="Genomic_DNA"/>
</dbReference>
<dbReference type="AlphaFoldDB" id="A0A660LF22"/>
<proteinExistence type="predicted"/>
<evidence type="ECO:0000256" key="1">
    <source>
        <dbReference type="SAM" id="MobiDB-lite"/>
    </source>
</evidence>
<dbReference type="Gene3D" id="1.10.606.20">
    <property type="match status" value="1"/>
</dbReference>
<evidence type="ECO:0000313" key="5">
    <source>
        <dbReference type="Proteomes" id="UP000278962"/>
    </source>
</evidence>
<dbReference type="Proteomes" id="UP000278962">
    <property type="component" value="Unassembled WGS sequence"/>
</dbReference>
<dbReference type="InterPro" id="IPR052559">
    <property type="entry name" value="V-haloperoxidase"/>
</dbReference>
<protein>
    <submittedName>
        <fullName evidence="4">PAP2 superfamily protein</fullName>
    </submittedName>
</protein>
<evidence type="ECO:0000259" key="3">
    <source>
        <dbReference type="Pfam" id="PF22778"/>
    </source>
</evidence>
<comment type="caution">
    <text evidence="4">The sequence shown here is derived from an EMBL/GenBank/DDBJ whole genome shotgun (WGS) entry which is preliminary data.</text>
</comment>
<dbReference type="CDD" id="cd03398">
    <property type="entry name" value="PAP2_haloperoxidase"/>
    <property type="match status" value="1"/>
</dbReference>
<gene>
    <name evidence="4" type="ORF">C8N24_3029</name>
</gene>
<feature type="domain" description="Vanadium-dependent haloperoxidase NapH1-like second helical-bundle" evidence="3">
    <location>
        <begin position="529"/>
        <end position="685"/>
    </location>
</feature>
<dbReference type="PANTHER" id="PTHR34599:SF1">
    <property type="entry name" value="PHOSPHATIDIC ACID PHOSPHATASE TYPE 2_HALOPEROXIDASE DOMAIN-CONTAINING PROTEIN"/>
    <property type="match status" value="1"/>
</dbReference>
<organism evidence="4 5">
    <name type="scientific">Solirubrobacter pauli</name>
    <dbReference type="NCBI Taxonomy" id="166793"/>
    <lineage>
        <taxon>Bacteria</taxon>
        <taxon>Bacillati</taxon>
        <taxon>Actinomycetota</taxon>
        <taxon>Thermoleophilia</taxon>
        <taxon>Solirubrobacterales</taxon>
        <taxon>Solirubrobacteraceae</taxon>
        <taxon>Solirubrobacter</taxon>
    </lineage>
</organism>
<feature type="compositionally biased region" description="Polar residues" evidence="1">
    <location>
        <begin position="372"/>
        <end position="385"/>
    </location>
</feature>
<sequence>MSAWADRRAMPVPRARWSLLLVLLALLPAAEARAATTVKPDLQLACETLSPTYGGCNSSVLAISDEPGPGGTPVRSLVKFDTAGLSLPANAIITSATLNFVTTAYEGDRYNVGEDLNARPVLAPWTSSVTYDTRNGTTPWGAGDFGAAIPSSADSFGVVFDVTKTVREIIAGTRADYGFSVGGPAVDSLEQYLAEGYGTLWEPWLEITYETGCPSDPYAAATSGDEDTVYDWNNVFLQIIRDHEDLSPLTLPAPTRTSRAAAMLNVGIFDVLNSAFFAKLEALSTGSPGAADVCGWQPYLTLAETTATVNTELAVGHAAVEILKALYPLFTSDIEAALNADYPNQGSTPTTSTAEYKLGHFVAQKVLTNRSGDGSTASMTYTSDPLTPGAYRPDDTSDSPVAPCADDSNIATPGWGNVTPFSIASGSAFRPANPGSYSTYAALLASSFYADQVNTVKDYGGETSSLRSPDQEKAAFFWANDLVGTYKPPGQLLEHTRLVALSQPAAATSGDPEAFFAHWTRQGVRVARLYAEVSIAMADAAIVAWDRKFLGAIDLWRPVSAIRLANTDYTTATTADPDWQPLSIDEDGNHFSPCFPAYSSGHATFAGAWERVFEHEFANAEHADPFPLTLTSEDPEAIERSATSRTFDSFAEAAQENADSRIWLGVHYPVDAEAGLASGRSVGAHVATNELQLTKTCAGWTCAETIP</sequence>
<dbReference type="InterPro" id="IPR036938">
    <property type="entry name" value="PAP2/HPO_sf"/>
</dbReference>